<evidence type="ECO:0000313" key="2">
    <source>
        <dbReference type="Proteomes" id="UP000005929"/>
    </source>
</evidence>
<comment type="caution">
    <text evidence="1">The sequence shown here is derived from an EMBL/GenBank/DDBJ whole genome shotgun (WGS) entry which is preliminary data.</text>
</comment>
<sequence length="48" mass="5157">MPGIAEHAVPGINVCAESDDVDISDVDIVVRRVGVCRMKISTVMRCAQ</sequence>
<protein>
    <submittedName>
        <fullName evidence="1">Uncharacterized protein</fullName>
    </submittedName>
</protein>
<dbReference type="Proteomes" id="UP000005929">
    <property type="component" value="Unassembled WGS sequence"/>
</dbReference>
<dbReference type="EMBL" id="AJTJ01000042">
    <property type="protein sequence ID" value="EIJ26513.1"/>
    <property type="molecule type" value="Genomic_DNA"/>
</dbReference>
<dbReference type="AlphaFoldDB" id="A0AAV3FMG5"/>
<evidence type="ECO:0000313" key="1">
    <source>
        <dbReference type="EMBL" id="EIJ26513.1"/>
    </source>
</evidence>
<accession>A0AAV3FMG5</accession>
<reference evidence="1 2" key="1">
    <citation type="journal article" date="2013" name="Genome Announc.">
        <title>Draft Genome Sequences of Two Pairs of Human Intestinal Bifidobacterium longum subsp. longum Strains, 44B and 1-6B and 35B and 2-2B, Consecutively Isolated from Two Children after a 5-Year Time Period.</title>
        <authorList>
            <person name="Shkoporov A.N."/>
            <person name="Efimov B.A."/>
            <person name="Khokhlova E.V."/>
            <person name="Chaplin A.V."/>
            <person name="Kafarskaya L.I."/>
            <person name="Durkin A.S."/>
            <person name="McCorrison J."/>
            <person name="Torralba M."/>
            <person name="Gillis M."/>
            <person name="Sutton G."/>
            <person name="Weibel D.B."/>
            <person name="Nelson K.E."/>
            <person name="Smeianov V.V."/>
        </authorList>
    </citation>
    <scope>NUCLEOTIDE SEQUENCE [LARGE SCALE GENOMIC DNA]</scope>
    <source>
        <strain evidence="1 2">2-2B</strain>
    </source>
</reference>
<organism evidence="1 2">
    <name type="scientific">Bifidobacterium longum subsp. longum 2-2B</name>
    <dbReference type="NCBI Taxonomy" id="1161745"/>
    <lineage>
        <taxon>Bacteria</taxon>
        <taxon>Bacillati</taxon>
        <taxon>Actinomycetota</taxon>
        <taxon>Actinomycetes</taxon>
        <taxon>Bifidobacteriales</taxon>
        <taxon>Bifidobacteriaceae</taxon>
        <taxon>Bifidobacterium</taxon>
    </lineage>
</organism>
<name>A0AAV3FMG5_BIFLL</name>
<gene>
    <name evidence="1" type="ORF">HMPREF1315_0046</name>
</gene>
<proteinExistence type="predicted"/>